<reference evidence="2 3" key="1">
    <citation type="journal article" date="2023" name="Plants (Basel)">
        <title>Bridging the Gap: Combining Genomics and Transcriptomics Approaches to Understand Stylosanthes scabra, an Orphan Legume from the Brazilian Caatinga.</title>
        <authorList>
            <person name="Ferreira-Neto J.R.C."/>
            <person name="da Silva M.D."/>
            <person name="Binneck E."/>
            <person name="de Melo N.F."/>
            <person name="da Silva R.H."/>
            <person name="de Melo A.L.T.M."/>
            <person name="Pandolfi V."/>
            <person name="Bustamante F.O."/>
            <person name="Brasileiro-Vidal A.C."/>
            <person name="Benko-Iseppon A.M."/>
        </authorList>
    </citation>
    <scope>NUCLEOTIDE SEQUENCE [LARGE SCALE GENOMIC DNA]</scope>
    <source>
        <tissue evidence="2">Leaves</tissue>
    </source>
</reference>
<evidence type="ECO:0000256" key="1">
    <source>
        <dbReference type="SAM" id="MobiDB-lite"/>
    </source>
</evidence>
<protein>
    <submittedName>
        <fullName evidence="2">Uncharacterized protein</fullName>
    </submittedName>
</protein>
<sequence>MTHHGIKSCLKINSKYVTKQDPPNKPSQDHPSCKIVKEEPDPSLNKAEIKRIKSGVGQASCTDKFPQIQLASEAPCHAISDCHSKQKLTTIASPMKIDPP</sequence>
<dbReference type="EMBL" id="JASCZI010000120">
    <property type="protein sequence ID" value="MED6108996.1"/>
    <property type="molecule type" value="Genomic_DNA"/>
</dbReference>
<organism evidence="2 3">
    <name type="scientific">Stylosanthes scabra</name>
    <dbReference type="NCBI Taxonomy" id="79078"/>
    <lineage>
        <taxon>Eukaryota</taxon>
        <taxon>Viridiplantae</taxon>
        <taxon>Streptophyta</taxon>
        <taxon>Embryophyta</taxon>
        <taxon>Tracheophyta</taxon>
        <taxon>Spermatophyta</taxon>
        <taxon>Magnoliopsida</taxon>
        <taxon>eudicotyledons</taxon>
        <taxon>Gunneridae</taxon>
        <taxon>Pentapetalae</taxon>
        <taxon>rosids</taxon>
        <taxon>fabids</taxon>
        <taxon>Fabales</taxon>
        <taxon>Fabaceae</taxon>
        <taxon>Papilionoideae</taxon>
        <taxon>50 kb inversion clade</taxon>
        <taxon>dalbergioids sensu lato</taxon>
        <taxon>Dalbergieae</taxon>
        <taxon>Pterocarpus clade</taxon>
        <taxon>Stylosanthes</taxon>
    </lineage>
</organism>
<gene>
    <name evidence="2" type="ORF">PIB30_029470</name>
</gene>
<dbReference type="Proteomes" id="UP001341840">
    <property type="component" value="Unassembled WGS sequence"/>
</dbReference>
<comment type="caution">
    <text evidence="2">The sequence shown here is derived from an EMBL/GenBank/DDBJ whole genome shotgun (WGS) entry which is preliminary data.</text>
</comment>
<evidence type="ECO:0000313" key="2">
    <source>
        <dbReference type="EMBL" id="MED6108996.1"/>
    </source>
</evidence>
<feature type="region of interest" description="Disordered" evidence="1">
    <location>
        <begin position="16"/>
        <end position="45"/>
    </location>
</feature>
<accession>A0ABU6QB60</accession>
<proteinExistence type="predicted"/>
<evidence type="ECO:0000313" key="3">
    <source>
        <dbReference type="Proteomes" id="UP001341840"/>
    </source>
</evidence>
<feature type="compositionally biased region" description="Basic and acidic residues" evidence="1">
    <location>
        <begin position="27"/>
        <end position="40"/>
    </location>
</feature>
<name>A0ABU6QB60_9FABA</name>
<keyword evidence="3" id="KW-1185">Reference proteome</keyword>